<dbReference type="InterPro" id="IPR042100">
    <property type="entry name" value="Bug_dom1"/>
</dbReference>
<dbReference type="PANTHER" id="PTHR42928">
    <property type="entry name" value="TRICARBOXYLATE-BINDING PROTEIN"/>
    <property type="match status" value="1"/>
</dbReference>
<evidence type="ECO:0000313" key="4">
    <source>
        <dbReference type="Proteomes" id="UP000199371"/>
    </source>
</evidence>
<comment type="similarity">
    <text evidence="1">Belongs to the UPF0065 (bug) family.</text>
</comment>
<evidence type="ECO:0000256" key="1">
    <source>
        <dbReference type="ARBA" id="ARBA00006987"/>
    </source>
</evidence>
<dbReference type="Gene3D" id="3.40.190.10">
    <property type="entry name" value="Periplasmic binding protein-like II"/>
    <property type="match status" value="1"/>
</dbReference>
<evidence type="ECO:0000313" key="3">
    <source>
        <dbReference type="EMBL" id="SEH64144.1"/>
    </source>
</evidence>
<sequence>MKMISLLKKSVLAAVLAGFCHSALAELHIIIPGGPGGGWDTTARSVGEALMKSGLESRTSFQNMSGGGGGRAIAYMIEIGNKKNDILMVNSTPIVIRALSGAIPFSHRDLTPVANLIADYGAFVVRNDSPLTSWQQVIEQLKVNPSSLKFAGGSARGSMDHLVAAQAIAAAGIPGRNLRYIPYDAGGQAKAGLLSGEVELLSTGLSEALELANGGQARILAMTAEQPVADYPEIPTLQSLGYDMSFTNWRGFFAAPGTAPEQIAAYNDTLQKMLQTPEWETVRARNGWLNLYQGPEEFAAALAEQEQELKQVMLDLGFIRN</sequence>
<dbReference type="Gene3D" id="3.40.190.150">
    <property type="entry name" value="Bordetella uptake gene, domain 1"/>
    <property type="match status" value="1"/>
</dbReference>
<dbReference type="EMBL" id="FNXF01000002">
    <property type="protein sequence ID" value="SEH64144.1"/>
    <property type="molecule type" value="Genomic_DNA"/>
</dbReference>
<dbReference type="SUPFAM" id="SSF53850">
    <property type="entry name" value="Periplasmic binding protein-like II"/>
    <property type="match status" value="1"/>
</dbReference>
<gene>
    <name evidence="3" type="ORF">SAMN05660691_00570</name>
</gene>
<organism evidence="3 4">
    <name type="scientific">Rheinheimera pacifica</name>
    <dbReference type="NCBI Taxonomy" id="173990"/>
    <lineage>
        <taxon>Bacteria</taxon>
        <taxon>Pseudomonadati</taxon>
        <taxon>Pseudomonadota</taxon>
        <taxon>Gammaproteobacteria</taxon>
        <taxon>Chromatiales</taxon>
        <taxon>Chromatiaceae</taxon>
        <taxon>Rheinheimera</taxon>
    </lineage>
</organism>
<feature type="chain" id="PRO_5011473924" evidence="2">
    <location>
        <begin position="26"/>
        <end position="321"/>
    </location>
</feature>
<protein>
    <submittedName>
        <fullName evidence="3">Putative tricarboxylic transport membrane protein</fullName>
    </submittedName>
</protein>
<dbReference type="AlphaFoldDB" id="A0A1H6JNZ4"/>
<dbReference type="Pfam" id="PF03401">
    <property type="entry name" value="TctC"/>
    <property type="match status" value="1"/>
</dbReference>
<evidence type="ECO:0000256" key="2">
    <source>
        <dbReference type="SAM" id="SignalP"/>
    </source>
</evidence>
<feature type="signal peptide" evidence="2">
    <location>
        <begin position="1"/>
        <end position="25"/>
    </location>
</feature>
<dbReference type="CDD" id="cd07012">
    <property type="entry name" value="PBP2_Bug_TTT"/>
    <property type="match status" value="1"/>
</dbReference>
<reference evidence="4" key="1">
    <citation type="submission" date="2016-10" db="EMBL/GenBank/DDBJ databases">
        <authorList>
            <person name="Varghese N."/>
            <person name="Submissions S."/>
        </authorList>
    </citation>
    <scope>NUCLEOTIDE SEQUENCE [LARGE SCALE GENOMIC DNA]</scope>
    <source>
        <strain evidence="4">DSM 17616</strain>
    </source>
</reference>
<keyword evidence="2" id="KW-0732">Signal</keyword>
<dbReference type="RefSeq" id="WP_218141285.1">
    <property type="nucleotide sequence ID" value="NZ_FNXF01000002.1"/>
</dbReference>
<dbReference type="STRING" id="173990.SAMN05660691_00570"/>
<dbReference type="InterPro" id="IPR005064">
    <property type="entry name" value="BUG"/>
</dbReference>
<proteinExistence type="inferred from homology"/>
<accession>A0A1H6JNZ4</accession>
<keyword evidence="4" id="KW-1185">Reference proteome</keyword>
<dbReference type="Proteomes" id="UP000199371">
    <property type="component" value="Unassembled WGS sequence"/>
</dbReference>
<dbReference type="PIRSF" id="PIRSF017082">
    <property type="entry name" value="YflP"/>
    <property type="match status" value="1"/>
</dbReference>
<name>A0A1H6JNZ4_9GAMM</name>
<dbReference type="PANTHER" id="PTHR42928:SF3">
    <property type="entry name" value="UPF0065 PROTEIN YFLP"/>
    <property type="match status" value="1"/>
</dbReference>